<dbReference type="FunFam" id="1.25.50.20:FF:000001">
    <property type="entry name" value="Aminopeptidase"/>
    <property type="match status" value="1"/>
</dbReference>
<keyword evidence="21" id="KW-1015">Disulfide bond</keyword>
<keyword evidence="22" id="KW-0325">Glycoprotein</keyword>
<dbReference type="InterPro" id="IPR014782">
    <property type="entry name" value="Peptidase_M1_dom"/>
</dbReference>
<dbReference type="PANTHER" id="PTHR11533">
    <property type="entry name" value="PROTEASE M1 ZINC METALLOPROTEASE"/>
    <property type="match status" value="1"/>
</dbReference>
<dbReference type="SUPFAM" id="SSF55248">
    <property type="entry name" value="PCD-like"/>
    <property type="match status" value="1"/>
</dbReference>
<keyword evidence="10" id="KW-0336">GPI-anchor</keyword>
<keyword evidence="13 26" id="KW-0479">Metal-binding</keyword>
<feature type="domain" description="Aminopeptidase N-like N-terminal" evidence="30">
    <location>
        <begin position="61"/>
        <end position="253"/>
    </location>
</feature>
<evidence type="ECO:0000256" key="25">
    <source>
        <dbReference type="PIRSR" id="PIRSR634016-1"/>
    </source>
</evidence>
<dbReference type="GO" id="GO:0005886">
    <property type="term" value="C:plasma membrane"/>
    <property type="evidence" value="ECO:0007669"/>
    <property type="project" value="UniProtKB-SubCell"/>
</dbReference>
<evidence type="ECO:0000256" key="13">
    <source>
        <dbReference type="ARBA" id="ARBA00022723"/>
    </source>
</evidence>
<keyword evidence="23" id="KW-0456">Lyase</keyword>
<evidence type="ECO:0000256" key="7">
    <source>
        <dbReference type="ARBA" id="ARBA00011748"/>
    </source>
</evidence>
<dbReference type="Pfam" id="PF17900">
    <property type="entry name" value="Peptidase_M1_N"/>
    <property type="match status" value="1"/>
</dbReference>
<feature type="binding site" evidence="26">
    <location>
        <position position="368"/>
    </location>
    <ligand>
        <name>Zn(2+)</name>
        <dbReference type="ChEBI" id="CHEBI:29105"/>
        <note>catalytic</note>
    </ligand>
</feature>
<evidence type="ECO:0000256" key="22">
    <source>
        <dbReference type="ARBA" id="ARBA00023180"/>
    </source>
</evidence>
<evidence type="ECO:0000256" key="23">
    <source>
        <dbReference type="ARBA" id="ARBA00023239"/>
    </source>
</evidence>
<dbReference type="InterPro" id="IPR034016">
    <property type="entry name" value="M1_APN-typ"/>
</dbReference>
<dbReference type="EMBL" id="JAYRBN010000058">
    <property type="protein sequence ID" value="KAL2742307.1"/>
    <property type="molecule type" value="Genomic_DNA"/>
</dbReference>
<dbReference type="Gene3D" id="2.60.40.1730">
    <property type="entry name" value="tricorn interacting facor f3 domain"/>
    <property type="match status" value="1"/>
</dbReference>
<keyword evidence="14" id="KW-0378">Hydrolase</keyword>
<reference evidence="31 32" key="1">
    <citation type="journal article" date="2024" name="Ann. Entomol. Soc. Am.">
        <title>Genomic analyses of the southern and eastern yellowjacket wasps (Hymenoptera: Vespidae) reveal evolutionary signatures of social life.</title>
        <authorList>
            <person name="Catto M.A."/>
            <person name="Caine P.B."/>
            <person name="Orr S.E."/>
            <person name="Hunt B.G."/>
            <person name="Goodisman M.A.D."/>
        </authorList>
    </citation>
    <scope>NUCLEOTIDE SEQUENCE [LARGE SCALE GENOMIC DNA]</scope>
    <source>
        <strain evidence="31">232</strain>
        <tissue evidence="31">Head and thorax</tissue>
    </source>
</reference>
<dbReference type="GO" id="GO:0006508">
    <property type="term" value="P:proteolysis"/>
    <property type="evidence" value="ECO:0007669"/>
    <property type="project" value="UniProtKB-KW"/>
</dbReference>
<evidence type="ECO:0000256" key="9">
    <source>
        <dbReference type="ARBA" id="ARBA00022475"/>
    </source>
</evidence>
<evidence type="ECO:0000256" key="6">
    <source>
        <dbReference type="ARBA" id="ARBA00010136"/>
    </source>
</evidence>
<feature type="binding site" evidence="26">
    <location>
        <position position="364"/>
    </location>
    <ligand>
        <name>Zn(2+)</name>
        <dbReference type="ChEBI" id="CHEBI:29105"/>
        <note>catalytic</note>
    </ligand>
</feature>
<evidence type="ECO:0000256" key="2">
    <source>
        <dbReference type="ARBA" id="ARBA00001703"/>
    </source>
</evidence>
<evidence type="ECO:0000256" key="21">
    <source>
        <dbReference type="ARBA" id="ARBA00023157"/>
    </source>
</evidence>
<comment type="similarity">
    <text evidence="5">Belongs to the pterin-4-alpha-carbinolamine dehydratase family.</text>
</comment>
<evidence type="ECO:0000256" key="14">
    <source>
        <dbReference type="ARBA" id="ARBA00022801"/>
    </source>
</evidence>
<dbReference type="SUPFAM" id="SSF63737">
    <property type="entry name" value="Leukotriene A4 hydrolase N-terminal domain"/>
    <property type="match status" value="1"/>
</dbReference>
<evidence type="ECO:0000259" key="29">
    <source>
        <dbReference type="Pfam" id="PF11838"/>
    </source>
</evidence>
<dbReference type="Gene3D" id="3.30.1360.20">
    <property type="entry name" value="Transcriptional coactivator/pterin dehydratase"/>
    <property type="match status" value="1"/>
</dbReference>
<dbReference type="GO" id="GO:0046872">
    <property type="term" value="F:metal ion binding"/>
    <property type="evidence" value="ECO:0007669"/>
    <property type="project" value="UniProtKB-KW"/>
</dbReference>
<keyword evidence="17" id="KW-0735">Signal-anchor</keyword>
<comment type="similarity">
    <text evidence="6">Belongs to the peptidase M1 family.</text>
</comment>
<evidence type="ECO:0000256" key="20">
    <source>
        <dbReference type="ARBA" id="ARBA00023136"/>
    </source>
</evidence>
<dbReference type="Gene3D" id="2.60.40.1910">
    <property type="match status" value="1"/>
</dbReference>
<comment type="catalytic activity">
    <reaction evidence="2">
        <text>Release of N-terminal glutamate (and to a lesser extent aspartate) from a peptide.</text>
        <dbReference type="EC" id="3.4.11.7"/>
    </reaction>
</comment>
<dbReference type="AlphaFoldDB" id="A0ABD2CB94"/>
<dbReference type="FunFam" id="2.60.40.1730:FF:000012">
    <property type="entry name" value="Aminopeptidase N"/>
    <property type="match status" value="1"/>
</dbReference>
<keyword evidence="20" id="KW-0472">Membrane</keyword>
<dbReference type="InterPro" id="IPR050344">
    <property type="entry name" value="Peptidase_M1_aminopeptidases"/>
</dbReference>
<evidence type="ECO:0000256" key="1">
    <source>
        <dbReference type="ARBA" id="ARBA00001554"/>
    </source>
</evidence>
<evidence type="ECO:0000256" key="4">
    <source>
        <dbReference type="ARBA" id="ARBA00004609"/>
    </source>
</evidence>
<keyword evidence="15 26" id="KW-0862">Zinc</keyword>
<dbReference type="GO" id="GO:0008124">
    <property type="term" value="F:4-alpha-hydroxytetrahydrobiopterin dehydratase activity"/>
    <property type="evidence" value="ECO:0007669"/>
    <property type="project" value="UniProtKB-EC"/>
</dbReference>
<dbReference type="PANTHER" id="PTHR11533:SF276">
    <property type="entry name" value="GLUTAMYL AMINOPEPTIDASE"/>
    <property type="match status" value="1"/>
</dbReference>
<comment type="cofactor">
    <cofactor evidence="26">
        <name>Zn(2+)</name>
        <dbReference type="ChEBI" id="CHEBI:29105"/>
    </cofactor>
    <text evidence="26">Binds 1 zinc ion per subunit.</text>
</comment>
<dbReference type="FunFam" id="1.10.390.10:FF:000006">
    <property type="entry name" value="Puromycin-sensitive aminopeptidase"/>
    <property type="match status" value="1"/>
</dbReference>
<dbReference type="GO" id="GO:0008237">
    <property type="term" value="F:metallopeptidase activity"/>
    <property type="evidence" value="ECO:0007669"/>
    <property type="project" value="UniProtKB-KW"/>
</dbReference>
<sequence>KEMYPHGAKYHRYIPSSIDMSNSRNEIMYLAIHIIFGRAKIFDKNRQEIEQMDGRLSKDVVPKKYIIAASPDFIEDRFYGAVQIELGIMKVKDYIVLHSRNLTITSTKLFKSDMPYEEISIDAIYPIEEYEMIIIEITNQLTPDNYILRMNYSGTLSNKINGFYLSSYTVNSENDRVRKLAVTQFEPTYARKTFPCFDEPSFKSVFHIRIVHDARSNYHALSNMPSIRVDKTDDKSDLMVTTFAPTLPMSTYLVAFLISDFECLTSSADSLNGTRIPLSVCVRSDYKSKVQFALNIAAQAIEYYSNVLNIDYALPKLDLAGIPDFAAGAMENWGLITFRETELIYSEEHSSCENIKSVALTVTHELAHMWFGNLVTMKWWNDLWLNEGFATYMEHIAVDFIFPEWNQMQMFSLDTKYTSMIYDMKRNAHPIVNRLEASDEIGQMFDRISYQKSAAVINMLEDAMGNLKFISGIRNYLQQYEFANAESKELFELLNEETKNVNLINFLNGWTKLPGFPVIKVQRKDRLLKLSQQRFVFDKRQEEFFTETWDIPLKYITNRQEDNISFAWFLANYSCGNRIDLRKVSRLGKIESQFDWLLYQDIWRTFTNLLLTNIQALNPIDRADLLHDAIILGDNKDLSYHIVLNMTTFLKNESALQPWIVAGQWINRINRLFRSTNLHRPFQSYVQRLIDKIYQQVGWKVNEKEELPYRELRVVILKIACSVKFDHCLDTATMKLKNFVESNATQKLHPDIRSIVYSFGLFVPSEEAESIFEKMWEFFLRETDVQEKKRLLIRLAAIRNKDILNKYLLKIQDEKVVRRQDFFEVISNIAVNPIGLDIVWDFFRNHWENLIEKFALNDHAVDAAIGAAISLFKDEEKLKEVKDFFNKYSNTGPNANMKKNVIEDIEKKCVWSIAKMLLAILIRRFMNRRGFDRSNGIYHNLGQKQLSVAVSSKKQKMKKLTQQERDVLLNPLLETGWSLQTERDAIYKEFVFKNFNEAFGFMTQIGLQSEKMNHHPEWFNVYNKVNMTLSTHDVNGLSQKDIDLATFVENVVKGYNN</sequence>
<keyword evidence="32" id="KW-1185">Reference proteome</keyword>
<comment type="subcellular location">
    <subcellularLocation>
        <location evidence="4">Cell membrane</location>
        <topology evidence="4">Lipid-anchor</topology>
        <topology evidence="4">GPI-anchor</topology>
    </subcellularLocation>
    <subcellularLocation>
        <location evidence="3">Cell membrane</location>
        <topology evidence="3">Single-pass type II membrane protein</topology>
    </subcellularLocation>
</comment>
<dbReference type="NCBIfam" id="NF002018">
    <property type="entry name" value="PRK00823.1-3"/>
    <property type="match status" value="1"/>
</dbReference>
<dbReference type="Pfam" id="PF11838">
    <property type="entry name" value="ERAP1_C"/>
    <property type="match status" value="1"/>
</dbReference>
<proteinExistence type="inferred from homology"/>
<dbReference type="HAMAP" id="MF_00434">
    <property type="entry name" value="Pterin_4_alpha"/>
    <property type="match status" value="1"/>
</dbReference>
<name>A0ABD2CB94_VESMC</name>
<evidence type="ECO:0000256" key="5">
    <source>
        <dbReference type="ARBA" id="ARBA00006472"/>
    </source>
</evidence>
<evidence type="ECO:0000256" key="8">
    <source>
        <dbReference type="ARBA" id="ARBA00022438"/>
    </source>
</evidence>
<evidence type="ECO:0000256" key="17">
    <source>
        <dbReference type="ARBA" id="ARBA00022968"/>
    </source>
</evidence>
<dbReference type="CDD" id="cd09601">
    <property type="entry name" value="M1_APN-Q_like"/>
    <property type="match status" value="1"/>
</dbReference>
<evidence type="ECO:0000256" key="26">
    <source>
        <dbReference type="PIRSR" id="PIRSR634016-3"/>
    </source>
</evidence>
<evidence type="ECO:0000256" key="11">
    <source>
        <dbReference type="ARBA" id="ARBA00022670"/>
    </source>
</evidence>
<keyword evidence="8" id="KW-0031">Aminopeptidase</keyword>
<dbReference type="Proteomes" id="UP001607303">
    <property type="component" value="Unassembled WGS sequence"/>
</dbReference>
<evidence type="ECO:0000259" key="28">
    <source>
        <dbReference type="Pfam" id="PF01433"/>
    </source>
</evidence>
<evidence type="ECO:0000256" key="19">
    <source>
        <dbReference type="ARBA" id="ARBA00023049"/>
    </source>
</evidence>
<keyword evidence="9" id="KW-1003">Cell membrane</keyword>
<evidence type="ECO:0000256" key="27">
    <source>
        <dbReference type="PIRSR" id="PIRSR634016-4"/>
    </source>
</evidence>
<keyword evidence="11" id="KW-0645">Protease</keyword>
<dbReference type="Gene3D" id="1.10.390.10">
    <property type="entry name" value="Neutral Protease Domain 2"/>
    <property type="match status" value="1"/>
</dbReference>
<feature type="domain" description="Peptidase M1 membrane alanine aminopeptidase" evidence="28">
    <location>
        <begin position="292"/>
        <end position="510"/>
    </location>
</feature>
<dbReference type="Pfam" id="PF01433">
    <property type="entry name" value="Peptidase_M1"/>
    <property type="match status" value="1"/>
</dbReference>
<evidence type="ECO:0000256" key="16">
    <source>
        <dbReference type="ARBA" id="ARBA00022837"/>
    </source>
</evidence>
<evidence type="ECO:0000256" key="12">
    <source>
        <dbReference type="ARBA" id="ARBA00022692"/>
    </source>
</evidence>
<comment type="caution">
    <text evidence="31">The sequence shown here is derived from an EMBL/GenBank/DDBJ whole genome shotgun (WGS) entry which is preliminary data.</text>
</comment>
<keyword evidence="24" id="KW-0449">Lipoprotein</keyword>
<accession>A0ABD2CB94</accession>
<protein>
    <submittedName>
        <fullName evidence="31">Glutamyl aminopeptidase-like</fullName>
    </submittedName>
</protein>
<dbReference type="CDD" id="cd00914">
    <property type="entry name" value="PCD_DCoH_subfamily_b"/>
    <property type="match status" value="1"/>
</dbReference>
<comment type="subunit">
    <text evidence="7">Homodimer; disulfide-linked.</text>
</comment>
<evidence type="ECO:0000313" key="31">
    <source>
        <dbReference type="EMBL" id="KAL2742307.1"/>
    </source>
</evidence>
<dbReference type="Pfam" id="PF01329">
    <property type="entry name" value="Pterin_4a"/>
    <property type="match status" value="1"/>
</dbReference>
<dbReference type="GO" id="GO:0004230">
    <property type="term" value="F:glutamyl aminopeptidase activity"/>
    <property type="evidence" value="ECO:0007669"/>
    <property type="project" value="UniProtKB-EC"/>
</dbReference>
<comment type="catalytic activity">
    <reaction evidence="1">
        <text>(4aS,6R)-4a-hydroxy-L-erythro-5,6,7,8-tetrahydrobiopterin = (6R)-L-erythro-6,7-dihydrobiopterin + H2O</text>
        <dbReference type="Rhea" id="RHEA:11920"/>
        <dbReference type="ChEBI" id="CHEBI:15377"/>
        <dbReference type="ChEBI" id="CHEBI:15642"/>
        <dbReference type="ChEBI" id="CHEBI:43120"/>
        <dbReference type="EC" id="4.2.1.96"/>
    </reaction>
</comment>
<dbReference type="InterPro" id="IPR036428">
    <property type="entry name" value="PCD_sf"/>
</dbReference>
<gene>
    <name evidence="31" type="ORF">V1477_009936</name>
</gene>
<evidence type="ECO:0000259" key="30">
    <source>
        <dbReference type="Pfam" id="PF17900"/>
    </source>
</evidence>
<dbReference type="InterPro" id="IPR042097">
    <property type="entry name" value="Aminopeptidase_N-like_N_sf"/>
</dbReference>
<dbReference type="InterPro" id="IPR024571">
    <property type="entry name" value="ERAP1-like_C_dom"/>
</dbReference>
<dbReference type="PRINTS" id="PR00756">
    <property type="entry name" value="ALADIPTASE"/>
</dbReference>
<organism evidence="31 32">
    <name type="scientific">Vespula maculifrons</name>
    <name type="common">Eastern yellow jacket</name>
    <name type="synonym">Wasp</name>
    <dbReference type="NCBI Taxonomy" id="7453"/>
    <lineage>
        <taxon>Eukaryota</taxon>
        <taxon>Metazoa</taxon>
        <taxon>Ecdysozoa</taxon>
        <taxon>Arthropoda</taxon>
        <taxon>Hexapoda</taxon>
        <taxon>Insecta</taxon>
        <taxon>Pterygota</taxon>
        <taxon>Neoptera</taxon>
        <taxon>Endopterygota</taxon>
        <taxon>Hymenoptera</taxon>
        <taxon>Apocrita</taxon>
        <taxon>Aculeata</taxon>
        <taxon>Vespoidea</taxon>
        <taxon>Vespidae</taxon>
        <taxon>Vespinae</taxon>
        <taxon>Vespula</taxon>
    </lineage>
</organism>
<dbReference type="InterPro" id="IPR045357">
    <property type="entry name" value="Aminopeptidase_N-like_N"/>
</dbReference>
<keyword evidence="18" id="KW-1133">Transmembrane helix</keyword>
<dbReference type="InterPro" id="IPR001930">
    <property type="entry name" value="Peptidase_M1"/>
</dbReference>
<feature type="active site" description="Proton acceptor" evidence="25">
    <location>
        <position position="365"/>
    </location>
</feature>
<evidence type="ECO:0000256" key="3">
    <source>
        <dbReference type="ARBA" id="ARBA00004401"/>
    </source>
</evidence>
<feature type="domain" description="ERAP1-like C-terminal" evidence="29">
    <location>
        <begin position="600"/>
        <end position="897"/>
    </location>
</feature>
<feature type="site" description="Transition state stabilizer" evidence="27">
    <location>
        <position position="450"/>
    </location>
</feature>
<dbReference type="SUPFAM" id="SSF55486">
    <property type="entry name" value="Metalloproteases ('zincins'), catalytic domain"/>
    <property type="match status" value="1"/>
</dbReference>
<keyword evidence="16" id="KW-0106">Calcium</keyword>
<evidence type="ECO:0000256" key="18">
    <source>
        <dbReference type="ARBA" id="ARBA00022989"/>
    </source>
</evidence>
<evidence type="ECO:0000256" key="24">
    <source>
        <dbReference type="ARBA" id="ARBA00023288"/>
    </source>
</evidence>
<feature type="non-terminal residue" evidence="31">
    <location>
        <position position="1"/>
    </location>
</feature>
<evidence type="ECO:0000256" key="15">
    <source>
        <dbReference type="ARBA" id="ARBA00022833"/>
    </source>
</evidence>
<dbReference type="Gene3D" id="1.25.50.20">
    <property type="match status" value="1"/>
</dbReference>
<keyword evidence="12" id="KW-0812">Transmembrane</keyword>
<keyword evidence="19" id="KW-0482">Metalloprotease</keyword>
<dbReference type="InterPro" id="IPR001533">
    <property type="entry name" value="Pterin_deHydtase"/>
</dbReference>
<dbReference type="InterPro" id="IPR027268">
    <property type="entry name" value="Peptidase_M4/M1_CTD_sf"/>
</dbReference>
<feature type="binding site" evidence="26">
    <location>
        <position position="387"/>
    </location>
    <ligand>
        <name>Zn(2+)</name>
        <dbReference type="ChEBI" id="CHEBI:29105"/>
        <note>catalytic</note>
    </ligand>
</feature>
<evidence type="ECO:0000256" key="10">
    <source>
        <dbReference type="ARBA" id="ARBA00022622"/>
    </source>
</evidence>
<dbReference type="GO" id="GO:0098552">
    <property type="term" value="C:side of membrane"/>
    <property type="evidence" value="ECO:0007669"/>
    <property type="project" value="UniProtKB-KW"/>
</dbReference>
<evidence type="ECO:0000313" key="32">
    <source>
        <dbReference type="Proteomes" id="UP001607303"/>
    </source>
</evidence>